<keyword evidence="2" id="KW-1185">Reference proteome</keyword>
<protein>
    <submittedName>
        <fullName evidence="1">Uncharacterized protein</fullName>
    </submittedName>
</protein>
<reference evidence="1 2" key="1">
    <citation type="journal article" date="2014" name="BMC Genomics">
        <title>Genome sequencing of four Aureobasidium pullulans varieties: biotechnological potential, stress tolerance, and description of new species.</title>
        <authorList>
            <person name="Gostin Ar C."/>
            <person name="Ohm R.A."/>
            <person name="Kogej T."/>
            <person name="Sonjak S."/>
            <person name="Turk M."/>
            <person name="Zajc J."/>
            <person name="Zalar P."/>
            <person name="Grube M."/>
            <person name="Sun H."/>
            <person name="Han J."/>
            <person name="Sharma A."/>
            <person name="Chiniquy J."/>
            <person name="Ngan C.Y."/>
            <person name="Lipzen A."/>
            <person name="Barry K."/>
            <person name="Grigoriev I.V."/>
            <person name="Gunde-Cimerman N."/>
        </authorList>
    </citation>
    <scope>NUCLEOTIDE SEQUENCE [LARGE SCALE GENOMIC DNA]</scope>
    <source>
        <strain evidence="1 2">CBS 147.97</strain>
    </source>
</reference>
<evidence type="ECO:0000313" key="1">
    <source>
        <dbReference type="EMBL" id="KEQ71407.1"/>
    </source>
</evidence>
<organism evidence="1 2">
    <name type="scientific">Aureobasidium namibiae CBS 147.97</name>
    <dbReference type="NCBI Taxonomy" id="1043004"/>
    <lineage>
        <taxon>Eukaryota</taxon>
        <taxon>Fungi</taxon>
        <taxon>Dikarya</taxon>
        <taxon>Ascomycota</taxon>
        <taxon>Pezizomycotina</taxon>
        <taxon>Dothideomycetes</taxon>
        <taxon>Dothideomycetidae</taxon>
        <taxon>Dothideales</taxon>
        <taxon>Saccotheciaceae</taxon>
        <taxon>Aureobasidium</taxon>
    </lineage>
</organism>
<dbReference type="GeneID" id="25413878"/>
<sequence length="183" mass="20196">MPAAHIPGLSEKIRSLRRPQATEVFYSCSQQEWDVLCQQTLVDRTRAAATRTLIKKSKAGVLHETAKGEPAQVKCSGCKPGTKSEGFPCYLKANSTAVTCGHCNYHKRSKCDAQRAPTGSFNDLAFSPIFTTIDESGVIAPYDPLLAPAAAPVEMTYLEWLQAEYNAELARLNHEVDMGWYQQ</sequence>
<name>A0A074WNU2_9PEZI</name>
<evidence type="ECO:0000313" key="2">
    <source>
        <dbReference type="Proteomes" id="UP000027730"/>
    </source>
</evidence>
<dbReference type="EMBL" id="KL584714">
    <property type="protein sequence ID" value="KEQ71407.1"/>
    <property type="molecule type" value="Genomic_DNA"/>
</dbReference>
<dbReference type="RefSeq" id="XP_013425587.1">
    <property type="nucleotide sequence ID" value="XM_013570133.1"/>
</dbReference>
<accession>A0A074WNU2</accession>
<proteinExistence type="predicted"/>
<dbReference type="Proteomes" id="UP000027730">
    <property type="component" value="Unassembled WGS sequence"/>
</dbReference>
<dbReference type="AlphaFoldDB" id="A0A074WNU2"/>
<gene>
    <name evidence="1" type="ORF">M436DRAFT_65537</name>
</gene>
<dbReference type="OrthoDB" id="3932941at2759"/>
<dbReference type="HOGENOM" id="CLU_1474892_0_0_1"/>